<gene>
    <name evidence="10" type="ORF">C7I55_10385</name>
</gene>
<name>A0A2P7QSR8_9SPHN</name>
<evidence type="ECO:0000256" key="1">
    <source>
        <dbReference type="ARBA" id="ARBA00022553"/>
    </source>
</evidence>
<proteinExistence type="predicted"/>
<dbReference type="Pfam" id="PF00072">
    <property type="entry name" value="Response_reg"/>
    <property type="match status" value="1"/>
</dbReference>
<dbReference type="InterPro" id="IPR001867">
    <property type="entry name" value="OmpR/PhoB-type_DNA-bd"/>
</dbReference>
<comment type="caution">
    <text evidence="10">The sequence shown here is derived from an EMBL/GenBank/DDBJ whole genome shotgun (WGS) entry which is preliminary data.</text>
</comment>
<evidence type="ECO:0000259" key="8">
    <source>
        <dbReference type="PROSITE" id="PS50110"/>
    </source>
</evidence>
<dbReference type="Gene3D" id="1.10.10.10">
    <property type="entry name" value="Winged helix-like DNA-binding domain superfamily/Winged helix DNA-binding domain"/>
    <property type="match status" value="1"/>
</dbReference>
<feature type="domain" description="OmpR/PhoB-type" evidence="9">
    <location>
        <begin position="139"/>
        <end position="238"/>
    </location>
</feature>
<dbReference type="GO" id="GO:0000976">
    <property type="term" value="F:transcription cis-regulatory region binding"/>
    <property type="evidence" value="ECO:0007669"/>
    <property type="project" value="TreeGrafter"/>
</dbReference>
<evidence type="ECO:0000256" key="5">
    <source>
        <dbReference type="ARBA" id="ARBA00023163"/>
    </source>
</evidence>
<dbReference type="PROSITE" id="PS51755">
    <property type="entry name" value="OMPR_PHOB"/>
    <property type="match status" value="1"/>
</dbReference>
<keyword evidence="1 6" id="KW-0597">Phosphoprotein</keyword>
<evidence type="ECO:0000313" key="10">
    <source>
        <dbReference type="EMBL" id="PSJ41012.1"/>
    </source>
</evidence>
<dbReference type="SUPFAM" id="SSF46894">
    <property type="entry name" value="C-terminal effector domain of the bipartite response regulators"/>
    <property type="match status" value="1"/>
</dbReference>
<dbReference type="GO" id="GO:0000156">
    <property type="term" value="F:phosphorelay response regulator activity"/>
    <property type="evidence" value="ECO:0007669"/>
    <property type="project" value="TreeGrafter"/>
</dbReference>
<keyword evidence="4 7" id="KW-0238">DNA-binding</keyword>
<dbReference type="SMART" id="SM00448">
    <property type="entry name" value="REC"/>
    <property type="match status" value="1"/>
</dbReference>
<keyword evidence="11" id="KW-1185">Reference proteome</keyword>
<evidence type="ECO:0000256" key="3">
    <source>
        <dbReference type="ARBA" id="ARBA00023015"/>
    </source>
</evidence>
<evidence type="ECO:0000256" key="4">
    <source>
        <dbReference type="ARBA" id="ARBA00023125"/>
    </source>
</evidence>
<evidence type="ECO:0000256" key="2">
    <source>
        <dbReference type="ARBA" id="ARBA00023012"/>
    </source>
</evidence>
<dbReference type="InterPro" id="IPR036388">
    <property type="entry name" value="WH-like_DNA-bd_sf"/>
</dbReference>
<dbReference type="Proteomes" id="UP000241167">
    <property type="component" value="Unassembled WGS sequence"/>
</dbReference>
<evidence type="ECO:0000313" key="11">
    <source>
        <dbReference type="Proteomes" id="UP000241167"/>
    </source>
</evidence>
<dbReference type="SMART" id="SM00862">
    <property type="entry name" value="Trans_reg_C"/>
    <property type="match status" value="1"/>
</dbReference>
<dbReference type="AlphaFoldDB" id="A0A2P7QSR8"/>
<accession>A0A2P7QSR8</accession>
<protein>
    <submittedName>
        <fullName evidence="10">DNA-binding response regulator</fullName>
    </submittedName>
</protein>
<keyword evidence="3" id="KW-0805">Transcription regulation</keyword>
<dbReference type="GO" id="GO:0006355">
    <property type="term" value="P:regulation of DNA-templated transcription"/>
    <property type="evidence" value="ECO:0007669"/>
    <property type="project" value="InterPro"/>
</dbReference>
<sequence length="244" mass="27328">MAPVPPAPLGRLLVIDDDPCARAQILDPLAEQRCATVATTARDAPRHLQSDQFSLVILDARHVAAGGFDILRQVRARSNVPVILITQTARDEIDRVLAFELGADDLLPEPFSPRELLARIRAILRRQEFGRRLTGPSPRGGYRFQGWELRHTLRTLTDPSGAEVVLTKKEYALLTAFLDAPGRALSRLHLMRATRTHEDIFDRSIDVQVLRLRRKLSAHPAGGALIKTERGYGYRFDTIVESLF</sequence>
<dbReference type="InterPro" id="IPR001789">
    <property type="entry name" value="Sig_transdc_resp-reg_receiver"/>
</dbReference>
<dbReference type="PROSITE" id="PS50110">
    <property type="entry name" value="RESPONSE_REGULATORY"/>
    <property type="match status" value="1"/>
</dbReference>
<feature type="modified residue" description="4-aspartylphosphate" evidence="6">
    <location>
        <position position="59"/>
    </location>
</feature>
<dbReference type="OrthoDB" id="7554872at2"/>
<keyword evidence="5" id="KW-0804">Transcription</keyword>
<evidence type="ECO:0000259" key="9">
    <source>
        <dbReference type="PROSITE" id="PS51755"/>
    </source>
</evidence>
<dbReference type="EMBL" id="PXYI01000003">
    <property type="protein sequence ID" value="PSJ41012.1"/>
    <property type="molecule type" value="Genomic_DNA"/>
</dbReference>
<dbReference type="InterPro" id="IPR039420">
    <property type="entry name" value="WalR-like"/>
</dbReference>
<dbReference type="GO" id="GO:0005829">
    <property type="term" value="C:cytosol"/>
    <property type="evidence" value="ECO:0007669"/>
    <property type="project" value="TreeGrafter"/>
</dbReference>
<reference evidence="10 11" key="1">
    <citation type="submission" date="2018-03" db="EMBL/GenBank/DDBJ databases">
        <title>The draft genome of Sphingosinicella sp. GL-C-18.</title>
        <authorList>
            <person name="Liu L."/>
            <person name="Li L."/>
            <person name="Liang L."/>
            <person name="Zhang X."/>
            <person name="Wang T."/>
        </authorList>
    </citation>
    <scope>NUCLEOTIDE SEQUENCE [LARGE SCALE GENOMIC DNA]</scope>
    <source>
        <strain evidence="10 11">GL-C-18</strain>
    </source>
</reference>
<dbReference type="Gene3D" id="6.10.250.690">
    <property type="match status" value="1"/>
</dbReference>
<dbReference type="CDD" id="cd00383">
    <property type="entry name" value="trans_reg_C"/>
    <property type="match status" value="1"/>
</dbReference>
<dbReference type="SUPFAM" id="SSF52172">
    <property type="entry name" value="CheY-like"/>
    <property type="match status" value="1"/>
</dbReference>
<feature type="DNA-binding region" description="OmpR/PhoB-type" evidence="7">
    <location>
        <begin position="139"/>
        <end position="238"/>
    </location>
</feature>
<dbReference type="PANTHER" id="PTHR48111:SF4">
    <property type="entry name" value="DNA-BINDING DUAL TRANSCRIPTIONAL REGULATOR OMPR"/>
    <property type="match status" value="1"/>
</dbReference>
<dbReference type="Gene3D" id="3.40.50.2300">
    <property type="match status" value="1"/>
</dbReference>
<dbReference type="InterPro" id="IPR016032">
    <property type="entry name" value="Sig_transdc_resp-reg_C-effctor"/>
</dbReference>
<dbReference type="InterPro" id="IPR011006">
    <property type="entry name" value="CheY-like_superfamily"/>
</dbReference>
<dbReference type="PANTHER" id="PTHR48111">
    <property type="entry name" value="REGULATOR OF RPOS"/>
    <property type="match status" value="1"/>
</dbReference>
<organism evidence="10 11">
    <name type="scientific">Allosphingosinicella deserti</name>
    <dbReference type="NCBI Taxonomy" id="2116704"/>
    <lineage>
        <taxon>Bacteria</taxon>
        <taxon>Pseudomonadati</taxon>
        <taxon>Pseudomonadota</taxon>
        <taxon>Alphaproteobacteria</taxon>
        <taxon>Sphingomonadales</taxon>
        <taxon>Sphingomonadaceae</taxon>
        <taxon>Allosphingosinicella</taxon>
    </lineage>
</organism>
<keyword evidence="2" id="KW-0902">Two-component regulatory system</keyword>
<evidence type="ECO:0000256" key="7">
    <source>
        <dbReference type="PROSITE-ProRule" id="PRU01091"/>
    </source>
</evidence>
<evidence type="ECO:0000256" key="6">
    <source>
        <dbReference type="PROSITE-ProRule" id="PRU00169"/>
    </source>
</evidence>
<feature type="domain" description="Response regulatory" evidence="8">
    <location>
        <begin position="11"/>
        <end position="124"/>
    </location>
</feature>
<dbReference type="GO" id="GO:0032993">
    <property type="term" value="C:protein-DNA complex"/>
    <property type="evidence" value="ECO:0007669"/>
    <property type="project" value="TreeGrafter"/>
</dbReference>
<dbReference type="Pfam" id="PF00486">
    <property type="entry name" value="Trans_reg_C"/>
    <property type="match status" value="1"/>
</dbReference>